<evidence type="ECO:0000313" key="7">
    <source>
        <dbReference type="Proteomes" id="UP000593765"/>
    </source>
</evidence>
<accession>A0A7M2WTH2</accession>
<evidence type="ECO:0000256" key="1">
    <source>
        <dbReference type="ARBA" id="ARBA00004141"/>
    </source>
</evidence>
<keyword evidence="4 5" id="KW-0472">Membrane</keyword>
<feature type="transmembrane region" description="Helical" evidence="5">
    <location>
        <begin position="86"/>
        <end position="102"/>
    </location>
</feature>
<keyword evidence="3 5" id="KW-1133">Transmembrane helix</keyword>
<evidence type="ECO:0000256" key="3">
    <source>
        <dbReference type="ARBA" id="ARBA00022989"/>
    </source>
</evidence>
<keyword evidence="7" id="KW-1185">Reference proteome</keyword>
<feature type="transmembrane region" description="Helical" evidence="5">
    <location>
        <begin position="56"/>
        <end position="74"/>
    </location>
</feature>
<evidence type="ECO:0000256" key="2">
    <source>
        <dbReference type="ARBA" id="ARBA00022692"/>
    </source>
</evidence>
<evidence type="ECO:0000256" key="4">
    <source>
        <dbReference type="ARBA" id="ARBA00023136"/>
    </source>
</evidence>
<gene>
    <name evidence="6" type="ORF">IPV69_20255</name>
</gene>
<dbReference type="Proteomes" id="UP000593765">
    <property type="component" value="Chromosome"/>
</dbReference>
<dbReference type="GO" id="GO:0016020">
    <property type="term" value="C:membrane"/>
    <property type="evidence" value="ECO:0007669"/>
    <property type="project" value="UniProtKB-SubCell"/>
</dbReference>
<organism evidence="6 7">
    <name type="scientific">Humisphaera borealis</name>
    <dbReference type="NCBI Taxonomy" id="2807512"/>
    <lineage>
        <taxon>Bacteria</taxon>
        <taxon>Pseudomonadati</taxon>
        <taxon>Planctomycetota</taxon>
        <taxon>Phycisphaerae</taxon>
        <taxon>Tepidisphaerales</taxon>
        <taxon>Tepidisphaeraceae</taxon>
        <taxon>Humisphaera</taxon>
    </lineage>
</organism>
<dbReference type="EMBL" id="CP063458">
    <property type="protein sequence ID" value="QOV88554.1"/>
    <property type="molecule type" value="Genomic_DNA"/>
</dbReference>
<keyword evidence="2 5" id="KW-0812">Transmembrane</keyword>
<reference evidence="6 7" key="1">
    <citation type="submission" date="2020-10" db="EMBL/GenBank/DDBJ databases">
        <title>Wide distribution of Phycisphaera-like planctomycetes from WD2101 soil group in peatlands and genome analysis of the first cultivated representative.</title>
        <authorList>
            <person name="Dedysh S.N."/>
            <person name="Beletsky A.V."/>
            <person name="Ivanova A."/>
            <person name="Kulichevskaya I.S."/>
            <person name="Suzina N.E."/>
            <person name="Philippov D.A."/>
            <person name="Rakitin A.L."/>
            <person name="Mardanov A.V."/>
            <person name="Ravin N.V."/>
        </authorList>
    </citation>
    <scope>NUCLEOTIDE SEQUENCE [LARGE SCALE GENOMIC DNA]</scope>
    <source>
        <strain evidence="6 7">M1803</strain>
    </source>
</reference>
<dbReference type="KEGG" id="hbs:IPV69_20255"/>
<sequence>MSASFLGFGCGYLLVPRMQAEFVRYQLAHLLPAAAWLQIAGALGLLLGLRYPLPGIIAAGGLALMMAVAVATRLRIGDPLLQCVPAVLYLLLNVYLCATFIGQRSTS</sequence>
<protein>
    <submittedName>
        <fullName evidence="6">DoxX family protein</fullName>
    </submittedName>
</protein>
<dbReference type="AlphaFoldDB" id="A0A7M2WTH2"/>
<name>A0A7M2WTH2_9BACT</name>
<evidence type="ECO:0000256" key="5">
    <source>
        <dbReference type="SAM" id="Phobius"/>
    </source>
</evidence>
<dbReference type="Pfam" id="PF13564">
    <property type="entry name" value="DoxX_2"/>
    <property type="match status" value="1"/>
</dbReference>
<proteinExistence type="predicted"/>
<evidence type="ECO:0000313" key="6">
    <source>
        <dbReference type="EMBL" id="QOV88554.1"/>
    </source>
</evidence>
<feature type="transmembrane region" description="Helical" evidence="5">
    <location>
        <begin position="30"/>
        <end position="49"/>
    </location>
</feature>
<comment type="subcellular location">
    <subcellularLocation>
        <location evidence="1">Membrane</location>
        <topology evidence="1">Multi-pass membrane protein</topology>
    </subcellularLocation>
</comment>
<dbReference type="InterPro" id="IPR032808">
    <property type="entry name" value="DoxX"/>
</dbReference>